<dbReference type="AlphaFoldDB" id="A0A8X7RL69"/>
<reference evidence="2 3" key="1">
    <citation type="submission" date="2020-02" db="EMBL/GenBank/DDBJ databases">
        <authorList>
            <person name="Ma Q."/>
            <person name="Huang Y."/>
            <person name="Song X."/>
            <person name="Pei D."/>
        </authorList>
    </citation>
    <scope>NUCLEOTIDE SEQUENCE [LARGE SCALE GENOMIC DNA]</scope>
    <source>
        <strain evidence="2">Sxm20200214</strain>
        <tissue evidence="2">Leaf</tissue>
    </source>
</reference>
<gene>
    <name evidence="2" type="ORF">Bca52824_049642</name>
</gene>
<organism evidence="2 3">
    <name type="scientific">Brassica carinata</name>
    <name type="common">Ethiopian mustard</name>
    <name type="synonym">Abyssinian cabbage</name>
    <dbReference type="NCBI Taxonomy" id="52824"/>
    <lineage>
        <taxon>Eukaryota</taxon>
        <taxon>Viridiplantae</taxon>
        <taxon>Streptophyta</taxon>
        <taxon>Embryophyta</taxon>
        <taxon>Tracheophyta</taxon>
        <taxon>Spermatophyta</taxon>
        <taxon>Magnoliopsida</taxon>
        <taxon>eudicotyledons</taxon>
        <taxon>Gunneridae</taxon>
        <taxon>Pentapetalae</taxon>
        <taxon>rosids</taxon>
        <taxon>malvids</taxon>
        <taxon>Brassicales</taxon>
        <taxon>Brassicaceae</taxon>
        <taxon>Brassiceae</taxon>
        <taxon>Brassica</taxon>
    </lineage>
</organism>
<proteinExistence type="predicted"/>
<keyword evidence="1" id="KW-0812">Transmembrane</keyword>
<evidence type="ECO:0000256" key="1">
    <source>
        <dbReference type="SAM" id="Phobius"/>
    </source>
</evidence>
<evidence type="ECO:0000313" key="2">
    <source>
        <dbReference type="EMBL" id="KAG2290038.1"/>
    </source>
</evidence>
<name>A0A8X7RL69_BRACI</name>
<feature type="transmembrane region" description="Helical" evidence="1">
    <location>
        <begin position="51"/>
        <end position="69"/>
    </location>
</feature>
<keyword evidence="3" id="KW-1185">Reference proteome</keyword>
<keyword evidence="1" id="KW-1133">Transmembrane helix</keyword>
<accession>A0A8X7RL69</accession>
<sequence>MSSSLSFAGDFRSFALAPNDSVSRIYVSRITRSYLSFGKILQNFTGGFTGIGYPSFLLLGFVVVAECLLQFPHRFVILRSDLHGI</sequence>
<dbReference type="OrthoDB" id="10498604at2759"/>
<protein>
    <submittedName>
        <fullName evidence="2">Uncharacterized protein</fullName>
    </submittedName>
</protein>
<dbReference type="EMBL" id="JAAMPC010000010">
    <property type="protein sequence ID" value="KAG2290038.1"/>
    <property type="molecule type" value="Genomic_DNA"/>
</dbReference>
<dbReference type="Proteomes" id="UP000886595">
    <property type="component" value="Unassembled WGS sequence"/>
</dbReference>
<evidence type="ECO:0000313" key="3">
    <source>
        <dbReference type="Proteomes" id="UP000886595"/>
    </source>
</evidence>
<keyword evidence="1" id="KW-0472">Membrane</keyword>
<comment type="caution">
    <text evidence="2">The sequence shown here is derived from an EMBL/GenBank/DDBJ whole genome shotgun (WGS) entry which is preliminary data.</text>
</comment>